<evidence type="ECO:0000313" key="1">
    <source>
        <dbReference type="EMBL" id="KAK4008756.1"/>
    </source>
</evidence>
<keyword evidence="2" id="KW-1185">Reference proteome</keyword>
<organism evidence="1 2">
    <name type="scientific">Daphnia magna</name>
    <dbReference type="NCBI Taxonomy" id="35525"/>
    <lineage>
        <taxon>Eukaryota</taxon>
        <taxon>Metazoa</taxon>
        <taxon>Ecdysozoa</taxon>
        <taxon>Arthropoda</taxon>
        <taxon>Crustacea</taxon>
        <taxon>Branchiopoda</taxon>
        <taxon>Diplostraca</taxon>
        <taxon>Cladocera</taxon>
        <taxon>Anomopoda</taxon>
        <taxon>Daphniidae</taxon>
        <taxon>Daphnia</taxon>
    </lineage>
</organism>
<evidence type="ECO:0000313" key="2">
    <source>
        <dbReference type="Proteomes" id="UP001234178"/>
    </source>
</evidence>
<reference evidence="1 2" key="1">
    <citation type="journal article" date="2023" name="Nucleic Acids Res.">
        <title>The hologenome of Daphnia magna reveals possible DNA methylation and microbiome-mediated evolution of the host genome.</title>
        <authorList>
            <person name="Chaturvedi A."/>
            <person name="Li X."/>
            <person name="Dhandapani V."/>
            <person name="Marshall H."/>
            <person name="Kissane S."/>
            <person name="Cuenca-Cambronero M."/>
            <person name="Asole G."/>
            <person name="Calvet F."/>
            <person name="Ruiz-Romero M."/>
            <person name="Marangio P."/>
            <person name="Guigo R."/>
            <person name="Rago D."/>
            <person name="Mirbahai L."/>
            <person name="Eastwood N."/>
            <person name="Colbourne J.K."/>
            <person name="Zhou J."/>
            <person name="Mallon E."/>
            <person name="Orsini L."/>
        </authorList>
    </citation>
    <scope>NUCLEOTIDE SEQUENCE [LARGE SCALE GENOMIC DNA]</scope>
    <source>
        <strain evidence="1">LRV0_1</strain>
    </source>
</reference>
<protein>
    <submittedName>
        <fullName evidence="1">Uncharacterized protein</fullName>
    </submittedName>
</protein>
<proteinExistence type="predicted"/>
<comment type="caution">
    <text evidence="1">The sequence shown here is derived from an EMBL/GenBank/DDBJ whole genome shotgun (WGS) entry which is preliminary data.</text>
</comment>
<accession>A0ABQ9Z7A4</accession>
<dbReference type="Proteomes" id="UP001234178">
    <property type="component" value="Unassembled WGS sequence"/>
</dbReference>
<dbReference type="EMBL" id="JAOYFB010000002">
    <property type="protein sequence ID" value="KAK4008756.1"/>
    <property type="molecule type" value="Genomic_DNA"/>
</dbReference>
<sequence length="86" mass="9563">MALDGPHTSVAQFIRNESIVVMAAYHVNLKGGSVVFYPTRPGWPDFGVFTRDYGIKVEIRTTKKNPPAVPIVGRSSALFRWGFLLL</sequence>
<name>A0ABQ9Z7A4_9CRUS</name>
<gene>
    <name evidence="1" type="ORF">OUZ56_013889</name>
</gene>